<reference evidence="2" key="1">
    <citation type="journal article" date="2017" name="Genome Biol.">
        <title>Comparative genomics reveals high biological diversity and specific adaptations in the industrially and medically important fungal genus Aspergillus.</title>
        <authorList>
            <person name="de Vries R.P."/>
            <person name="Riley R."/>
            <person name="Wiebenga A."/>
            <person name="Aguilar-Osorio G."/>
            <person name="Amillis S."/>
            <person name="Uchima C.A."/>
            <person name="Anderluh G."/>
            <person name="Asadollahi M."/>
            <person name="Askin M."/>
            <person name="Barry K."/>
            <person name="Battaglia E."/>
            <person name="Bayram O."/>
            <person name="Benocci T."/>
            <person name="Braus-Stromeyer S.A."/>
            <person name="Caldana C."/>
            <person name="Canovas D."/>
            <person name="Cerqueira G.C."/>
            <person name="Chen F."/>
            <person name="Chen W."/>
            <person name="Choi C."/>
            <person name="Clum A."/>
            <person name="Dos Santos R.A."/>
            <person name="Damasio A.R."/>
            <person name="Diallinas G."/>
            <person name="Emri T."/>
            <person name="Fekete E."/>
            <person name="Flipphi M."/>
            <person name="Freyberg S."/>
            <person name="Gallo A."/>
            <person name="Gournas C."/>
            <person name="Habgood R."/>
            <person name="Hainaut M."/>
            <person name="Harispe M.L."/>
            <person name="Henrissat B."/>
            <person name="Hilden K.S."/>
            <person name="Hope R."/>
            <person name="Hossain A."/>
            <person name="Karabika E."/>
            <person name="Karaffa L."/>
            <person name="Karanyi Z."/>
            <person name="Krasevec N."/>
            <person name="Kuo A."/>
            <person name="Kusch H."/>
            <person name="LaButti K."/>
            <person name="Lagendijk E.L."/>
            <person name="Lapidus A."/>
            <person name="Levasseur A."/>
            <person name="Lindquist E."/>
            <person name="Lipzen A."/>
            <person name="Logrieco A.F."/>
            <person name="MacCabe A."/>
            <person name="Maekelae M.R."/>
            <person name="Malavazi I."/>
            <person name="Melin P."/>
            <person name="Meyer V."/>
            <person name="Mielnichuk N."/>
            <person name="Miskei M."/>
            <person name="Molnar A.P."/>
            <person name="Mule G."/>
            <person name="Ngan C.Y."/>
            <person name="Orejas M."/>
            <person name="Orosz E."/>
            <person name="Ouedraogo J.P."/>
            <person name="Overkamp K.M."/>
            <person name="Park H.-S."/>
            <person name="Perrone G."/>
            <person name="Piumi F."/>
            <person name="Punt P.J."/>
            <person name="Ram A.F."/>
            <person name="Ramon A."/>
            <person name="Rauscher S."/>
            <person name="Record E."/>
            <person name="Riano-Pachon D.M."/>
            <person name="Robert V."/>
            <person name="Roehrig J."/>
            <person name="Ruller R."/>
            <person name="Salamov A."/>
            <person name="Salih N.S."/>
            <person name="Samson R.A."/>
            <person name="Sandor E."/>
            <person name="Sanguinetti M."/>
            <person name="Schuetze T."/>
            <person name="Sepcic K."/>
            <person name="Shelest E."/>
            <person name="Sherlock G."/>
            <person name="Sophianopoulou V."/>
            <person name="Squina F.M."/>
            <person name="Sun H."/>
            <person name="Susca A."/>
            <person name="Todd R.B."/>
            <person name="Tsang A."/>
            <person name="Unkles S.E."/>
            <person name="van de Wiele N."/>
            <person name="van Rossen-Uffink D."/>
            <person name="Oliveira J.V."/>
            <person name="Vesth T.C."/>
            <person name="Visser J."/>
            <person name="Yu J.-H."/>
            <person name="Zhou M."/>
            <person name="Andersen M.R."/>
            <person name="Archer D.B."/>
            <person name="Baker S.E."/>
            <person name="Benoit I."/>
            <person name="Brakhage A.A."/>
            <person name="Braus G.H."/>
            <person name="Fischer R."/>
            <person name="Frisvad J.C."/>
            <person name="Goldman G.H."/>
            <person name="Houbraken J."/>
            <person name="Oakley B."/>
            <person name="Pocsi I."/>
            <person name="Scazzocchio C."/>
            <person name="Seiboth B."/>
            <person name="vanKuyk P.A."/>
            <person name="Wortman J."/>
            <person name="Dyer P.S."/>
            <person name="Grigoriev I.V."/>
        </authorList>
    </citation>
    <scope>NUCLEOTIDE SEQUENCE [LARGE SCALE GENOMIC DNA]</scope>
    <source>
        <strain evidence="2">CBS 134.48</strain>
    </source>
</reference>
<dbReference type="Proteomes" id="UP000184304">
    <property type="component" value="Unassembled WGS sequence"/>
</dbReference>
<evidence type="ECO:0000313" key="1">
    <source>
        <dbReference type="EMBL" id="OJI89501.1"/>
    </source>
</evidence>
<dbReference type="EMBL" id="KV878177">
    <property type="protein sequence ID" value="OJI89501.1"/>
    <property type="molecule type" value="Genomic_DNA"/>
</dbReference>
<gene>
    <name evidence="1" type="ORF">ASPTUDRAFT_328099</name>
</gene>
<evidence type="ECO:0000313" key="2">
    <source>
        <dbReference type="Proteomes" id="UP000184304"/>
    </source>
</evidence>
<dbReference type="AlphaFoldDB" id="A0A1L9NJT1"/>
<name>A0A1L9NJT1_ASPTC</name>
<organism evidence="1 2">
    <name type="scientific">Aspergillus tubingensis (strain CBS 134.48)</name>
    <dbReference type="NCBI Taxonomy" id="767770"/>
    <lineage>
        <taxon>Eukaryota</taxon>
        <taxon>Fungi</taxon>
        <taxon>Dikarya</taxon>
        <taxon>Ascomycota</taxon>
        <taxon>Pezizomycotina</taxon>
        <taxon>Eurotiomycetes</taxon>
        <taxon>Eurotiomycetidae</taxon>
        <taxon>Eurotiales</taxon>
        <taxon>Aspergillaceae</taxon>
        <taxon>Aspergillus</taxon>
        <taxon>Aspergillus subgen. Circumdati</taxon>
    </lineage>
</organism>
<accession>A0A1L9NJT1</accession>
<proteinExistence type="predicted"/>
<sequence length="193" mass="21938">MLWRNSLGLTCCATEDVMASGQQPEQSRVPGCIRIQSYGSLKNVPGLISPTRSDVRHWPVGVLRGYMSRAQLSSTVEVCALRVWLAVGYPQKMPQGLFKHIHDVLLPRSLRPVWPPLDILGRHSTLIILRCLCTFWFPDLMVKLGGMGFLVMLRLILDHGVEDTGFNRIPLSTSVFPVFLGRYNQYWSLRFLR</sequence>
<dbReference type="VEuPathDB" id="FungiDB:ASPTUDRAFT_328099"/>
<protein>
    <submittedName>
        <fullName evidence="1">Uncharacterized protein</fullName>
    </submittedName>
</protein>
<keyword evidence="2" id="KW-1185">Reference proteome</keyword>